<feature type="transmembrane region" description="Helical" evidence="1">
    <location>
        <begin position="20"/>
        <end position="44"/>
    </location>
</feature>
<dbReference type="EMBL" id="JACAOD020000001">
    <property type="protein sequence ID" value="MBP5835692.1"/>
    <property type="molecule type" value="Genomic_DNA"/>
</dbReference>
<keyword evidence="3" id="KW-1185">Reference proteome</keyword>
<feature type="transmembrane region" description="Helical" evidence="1">
    <location>
        <begin position="286"/>
        <end position="307"/>
    </location>
</feature>
<keyword evidence="1" id="KW-1133">Transmembrane helix</keyword>
<name>A0ABS5CXI7_9MOLU</name>
<dbReference type="Proteomes" id="UP001195571">
    <property type="component" value="Unassembled WGS sequence"/>
</dbReference>
<feature type="transmembrane region" description="Helical" evidence="1">
    <location>
        <begin position="119"/>
        <end position="139"/>
    </location>
</feature>
<evidence type="ECO:0000313" key="2">
    <source>
        <dbReference type="EMBL" id="MBP5835692.1"/>
    </source>
</evidence>
<evidence type="ECO:0000256" key="1">
    <source>
        <dbReference type="SAM" id="Phobius"/>
    </source>
</evidence>
<gene>
    <name evidence="2" type="ORF">CHTY_000310</name>
</gene>
<accession>A0ABS5CXI7</accession>
<sequence>MKIKPQIKQKIKKIISIRNYFKNTNVVSFFLMLAIFVMIFAFVVDYDNARKNNKSYWDNKYQTPEYVREGILDYGTSWYPNHNTLIKMVFYFTYQSNLFVLLVYILFFTKYRYQKWYHYLVFACLISILMTGLIFHIVINQFQQLTTFQFKLSYFLSHLLHTLTPLTFVYFYFKVNIFAISYRKIWIAWVHPFLYMLFFSLFGYFAIKPYLCHFKKDQPIVNSPADAKIDPFKHFPYWFFSPFYPDQEFENQKKAKLNKAQNPTESSKHKERKKQYLFRYGGYERVFVIFIVLFVPIFLMTFILLYMKRRMVGTKYHFKLQQ</sequence>
<feature type="transmembrane region" description="Helical" evidence="1">
    <location>
        <begin position="88"/>
        <end position="107"/>
    </location>
</feature>
<feature type="transmembrane region" description="Helical" evidence="1">
    <location>
        <begin position="154"/>
        <end position="173"/>
    </location>
</feature>
<evidence type="ECO:0000313" key="3">
    <source>
        <dbReference type="Proteomes" id="UP001195571"/>
    </source>
</evidence>
<proteinExistence type="predicted"/>
<keyword evidence="1" id="KW-0472">Membrane</keyword>
<reference evidence="2" key="1">
    <citation type="submission" date="2021-04" db="EMBL/GenBank/DDBJ databases">
        <title>Genomic features of Candidatus Phytoplasma meliae isolate ChTYXIII (1SrXIII-G).</title>
        <authorList>
            <person name="Fernandez F.D."/>
            <person name="Conci L.R."/>
        </authorList>
    </citation>
    <scope>NUCLEOTIDE SEQUENCE [LARGE SCALE GENOMIC DNA]</scope>
    <source>
        <strain evidence="2">ChTYXIII-Mo</strain>
    </source>
</reference>
<protein>
    <submittedName>
        <fullName evidence="2">Uncharacterized protein</fullName>
    </submittedName>
</protein>
<dbReference type="RefSeq" id="WP_203551955.1">
    <property type="nucleotide sequence ID" value="NZ_JACAOD020000001.1"/>
</dbReference>
<comment type="caution">
    <text evidence="2">The sequence shown here is derived from an EMBL/GenBank/DDBJ whole genome shotgun (WGS) entry which is preliminary data.</text>
</comment>
<keyword evidence="1" id="KW-0812">Transmembrane</keyword>
<organism evidence="2 3">
    <name type="scientific">Candidatus Phytoplasma meliae</name>
    <dbReference type="NCBI Taxonomy" id="1848402"/>
    <lineage>
        <taxon>Bacteria</taxon>
        <taxon>Bacillati</taxon>
        <taxon>Mycoplasmatota</taxon>
        <taxon>Mollicutes</taxon>
        <taxon>Acholeplasmatales</taxon>
        <taxon>Acholeplasmataceae</taxon>
        <taxon>Candidatus Phytoplasma</taxon>
        <taxon>16SrXIII (Mexican periwinkle virescence group)</taxon>
    </lineage>
</organism>
<feature type="transmembrane region" description="Helical" evidence="1">
    <location>
        <begin position="185"/>
        <end position="207"/>
    </location>
</feature>